<dbReference type="GO" id="GO:0008641">
    <property type="term" value="F:ubiquitin-like modifier activating enzyme activity"/>
    <property type="evidence" value="ECO:0007669"/>
    <property type="project" value="InterPro"/>
</dbReference>
<dbReference type="SUPFAM" id="SSF69572">
    <property type="entry name" value="Activating enzymes of the ubiquitin-like proteins"/>
    <property type="match status" value="1"/>
</dbReference>
<name>A0A1G8QI76_9BACI</name>
<evidence type="ECO:0000256" key="1">
    <source>
        <dbReference type="SAM" id="Phobius"/>
    </source>
</evidence>
<dbReference type="NCBIfam" id="TIGR03693">
    <property type="entry name" value="ocin_ThiF_like"/>
    <property type="match status" value="1"/>
</dbReference>
<protein>
    <submittedName>
        <fullName evidence="2">Putative thiazole-containing bacteriocin maturation protein</fullName>
    </submittedName>
</protein>
<feature type="transmembrane region" description="Helical" evidence="1">
    <location>
        <begin position="133"/>
        <end position="150"/>
    </location>
</feature>
<dbReference type="InterPro" id="IPR035985">
    <property type="entry name" value="Ubiquitin-activating_enz"/>
</dbReference>
<reference evidence="2 3" key="1">
    <citation type="submission" date="2016-10" db="EMBL/GenBank/DDBJ databases">
        <authorList>
            <person name="de Groot N.N."/>
        </authorList>
    </citation>
    <scope>NUCLEOTIDE SEQUENCE [LARGE SCALE GENOMIC DNA]</scope>
    <source>
        <strain evidence="3">P4B,CCM 7963,CECT 7998,DSM 25260,IBRC-M 10614,KCTC 13821</strain>
    </source>
</reference>
<dbReference type="AlphaFoldDB" id="A0A1G8QI76"/>
<organism evidence="2 3">
    <name type="scientific">Alteribacillus bidgolensis</name>
    <dbReference type="NCBI Taxonomy" id="930129"/>
    <lineage>
        <taxon>Bacteria</taxon>
        <taxon>Bacillati</taxon>
        <taxon>Bacillota</taxon>
        <taxon>Bacilli</taxon>
        <taxon>Bacillales</taxon>
        <taxon>Bacillaceae</taxon>
        <taxon>Alteribacillus</taxon>
    </lineage>
</organism>
<dbReference type="Proteomes" id="UP000199017">
    <property type="component" value="Unassembled WGS sequence"/>
</dbReference>
<gene>
    <name evidence="2" type="ORF">SAMN05216352_12011</name>
</gene>
<dbReference type="STRING" id="930129.SAMN05216352_12011"/>
<dbReference type="InterPro" id="IPR022368">
    <property type="entry name" value="Thiazole_bacteriocin_mat_put"/>
</dbReference>
<dbReference type="OrthoDB" id="2369163at2"/>
<evidence type="ECO:0000313" key="3">
    <source>
        <dbReference type="Proteomes" id="UP000199017"/>
    </source>
</evidence>
<dbReference type="Gene3D" id="3.40.50.720">
    <property type="entry name" value="NAD(P)-binding Rossmann-like Domain"/>
    <property type="match status" value="1"/>
</dbReference>
<accession>A0A1G8QI76</accession>
<evidence type="ECO:0000313" key="2">
    <source>
        <dbReference type="EMBL" id="SDJ04371.1"/>
    </source>
</evidence>
<dbReference type="EMBL" id="FNDU01000020">
    <property type="protein sequence ID" value="SDJ04371.1"/>
    <property type="molecule type" value="Genomic_DNA"/>
</dbReference>
<dbReference type="RefSeq" id="WP_091587823.1">
    <property type="nucleotide sequence ID" value="NZ_FNDU01000020.1"/>
</dbReference>
<proteinExistence type="predicted"/>
<keyword evidence="1" id="KW-0812">Transmembrane</keyword>
<keyword evidence="3" id="KW-1185">Reference proteome</keyword>
<keyword evidence="1" id="KW-1133">Transmembrane helix</keyword>
<sequence length="651" mass="73688">MTKLTPSMRLKVKRDTFFLPESNSGGVYFRNNESSFRMEGSMIDQWVEKLLPMFNGEHSLGEMTDRLPIPHRDRVFEIAEVLYQNGFVRDVSQDRPHQLKEQILKTYASQIEFLNSFGDSGAYRFQLYRQSKVLAVGTGTFLVSLVSALIESGLPKIHMFNTDPEQSNKQRLKELVEHARQRDPEVEIEEVSLSNGGENSWQKLIKPFHTILYVAQGEAEQLQKLHKVCREEKKVFLPALCLQQVGMAGPLVHPDSNGCWDSAWRSIHQYVLSKENQLFTTSSSTALAMLANVIVFEWFKMVTDLKESGQKNQFFLLNLETLEGNWHLFSPHPLVSGRAEAKWVQDFEHREKNVSKTESNELLLYFNELTSKESGIFHIWEEGNLKQLPLAQCRVQSVDPLSEGPAELLPDIICTGLTHTEVRKEAGLTGVEMYGSRIADRLAMSLPPESDVKGSLIQTNLFVGVGAGETFSEGVCRGLNKCLVDELKKQVNQKYIVSPVQLSAVEDERCQFYLQALTTMEGNPVLGMGKNVHGFPVVWVGTNKSWYASPGLSITMALRHTLQGALLKAQNKEDCQADQVLEISSVVLDDIKPEHIKITEETRSSEMLHSSKQVLEQNHMRFLVFELELEPFLKTPLAGVFGVLLREEESR</sequence>
<keyword evidence="1" id="KW-0472">Membrane</keyword>